<organism evidence="1 2">
    <name type="scientific">Suillus plorans</name>
    <dbReference type="NCBI Taxonomy" id="116603"/>
    <lineage>
        <taxon>Eukaryota</taxon>
        <taxon>Fungi</taxon>
        <taxon>Dikarya</taxon>
        <taxon>Basidiomycota</taxon>
        <taxon>Agaricomycotina</taxon>
        <taxon>Agaricomycetes</taxon>
        <taxon>Agaricomycetidae</taxon>
        <taxon>Boletales</taxon>
        <taxon>Suillineae</taxon>
        <taxon>Suillaceae</taxon>
        <taxon>Suillus</taxon>
    </lineage>
</organism>
<evidence type="ECO:0000313" key="2">
    <source>
        <dbReference type="Proteomes" id="UP000719766"/>
    </source>
</evidence>
<proteinExistence type="predicted"/>
<dbReference type="GeneID" id="64600535"/>
<accession>A0A9P7APV3</accession>
<dbReference type="OrthoDB" id="2645376at2759"/>
<name>A0A9P7APV3_9AGAM</name>
<gene>
    <name evidence="1" type="ORF">HD556DRAFT_1444349</name>
</gene>
<dbReference type="AlphaFoldDB" id="A0A9P7APV3"/>
<comment type="caution">
    <text evidence="1">The sequence shown here is derived from an EMBL/GenBank/DDBJ whole genome shotgun (WGS) entry which is preliminary data.</text>
</comment>
<dbReference type="EMBL" id="JABBWE010000035">
    <property type="protein sequence ID" value="KAG1792675.1"/>
    <property type="molecule type" value="Genomic_DNA"/>
</dbReference>
<reference evidence="1" key="1">
    <citation type="journal article" date="2020" name="New Phytol.">
        <title>Comparative genomics reveals dynamic genome evolution in host specialist ectomycorrhizal fungi.</title>
        <authorList>
            <person name="Lofgren L.A."/>
            <person name="Nguyen N.H."/>
            <person name="Vilgalys R."/>
            <person name="Ruytinx J."/>
            <person name="Liao H.L."/>
            <person name="Branco S."/>
            <person name="Kuo A."/>
            <person name="LaButti K."/>
            <person name="Lipzen A."/>
            <person name="Andreopoulos W."/>
            <person name="Pangilinan J."/>
            <person name="Riley R."/>
            <person name="Hundley H."/>
            <person name="Na H."/>
            <person name="Barry K."/>
            <person name="Grigoriev I.V."/>
            <person name="Stajich J.E."/>
            <person name="Kennedy P.G."/>
        </authorList>
    </citation>
    <scope>NUCLEOTIDE SEQUENCE</scope>
    <source>
        <strain evidence="1">S12</strain>
    </source>
</reference>
<evidence type="ECO:0000313" key="1">
    <source>
        <dbReference type="EMBL" id="KAG1792675.1"/>
    </source>
</evidence>
<dbReference type="Proteomes" id="UP000719766">
    <property type="component" value="Unassembled WGS sequence"/>
</dbReference>
<keyword evidence="2" id="KW-1185">Reference proteome</keyword>
<sequence>MSLHRLVTGCLCSWARVSGYIEVPITDVPGGGFDITFVERYFGAHADVGEHTVVVSDPDAAHNSQAFLVFFDRNTHANGAQRCSYLVLKVSEGSRAENLARSDYVAVVLAIDEILRVVPPSETAAAFARKRTLSRP</sequence>
<protein>
    <submittedName>
        <fullName evidence="1">Uncharacterized protein</fullName>
    </submittedName>
</protein>
<dbReference type="RefSeq" id="XP_041159254.1">
    <property type="nucleotide sequence ID" value="XM_041306771.1"/>
</dbReference>